<evidence type="ECO:0000313" key="3">
    <source>
        <dbReference type="Proteomes" id="UP000769157"/>
    </source>
</evidence>
<keyword evidence="3" id="KW-1185">Reference proteome</keyword>
<proteinExistence type="predicted"/>
<comment type="caution">
    <text evidence="2">The sequence shown here is derived from an EMBL/GenBank/DDBJ whole genome shotgun (WGS) entry which is preliminary data.</text>
</comment>
<dbReference type="GeneID" id="70233840"/>
<evidence type="ECO:0008006" key="4">
    <source>
        <dbReference type="Google" id="ProtNLM"/>
    </source>
</evidence>
<name>A0A9P8T753_9ASCO</name>
<dbReference type="Proteomes" id="UP000769157">
    <property type="component" value="Unassembled WGS sequence"/>
</dbReference>
<keyword evidence="1" id="KW-0812">Transmembrane</keyword>
<dbReference type="EMBL" id="JAEUBE010000158">
    <property type="protein sequence ID" value="KAH3668119.1"/>
    <property type="molecule type" value="Genomic_DNA"/>
</dbReference>
<dbReference type="RefSeq" id="XP_046062533.1">
    <property type="nucleotide sequence ID" value="XM_046202681.1"/>
</dbReference>
<gene>
    <name evidence="2" type="ORF">OGAPHI_001873</name>
</gene>
<reference evidence="2" key="1">
    <citation type="journal article" date="2021" name="Open Biol.">
        <title>Shared evolutionary footprints suggest mitochondrial oxidative damage underlies multiple complex I losses in fungi.</title>
        <authorList>
            <person name="Schikora-Tamarit M.A."/>
            <person name="Marcet-Houben M."/>
            <person name="Nosek J."/>
            <person name="Gabaldon T."/>
        </authorList>
    </citation>
    <scope>NUCLEOTIDE SEQUENCE</scope>
    <source>
        <strain evidence="2">CBS6075</strain>
    </source>
</reference>
<organism evidence="2 3">
    <name type="scientific">Ogataea philodendri</name>
    <dbReference type="NCBI Taxonomy" id="1378263"/>
    <lineage>
        <taxon>Eukaryota</taxon>
        <taxon>Fungi</taxon>
        <taxon>Dikarya</taxon>
        <taxon>Ascomycota</taxon>
        <taxon>Saccharomycotina</taxon>
        <taxon>Pichiomycetes</taxon>
        <taxon>Pichiales</taxon>
        <taxon>Pichiaceae</taxon>
        <taxon>Ogataea</taxon>
    </lineage>
</organism>
<dbReference type="PANTHER" id="PTHR15460">
    <property type="entry name" value="PEROXISOMAL MEMBRANE PROTEIN 4"/>
    <property type="match status" value="1"/>
</dbReference>
<feature type="transmembrane region" description="Helical" evidence="1">
    <location>
        <begin position="156"/>
        <end position="175"/>
    </location>
</feature>
<evidence type="ECO:0000256" key="1">
    <source>
        <dbReference type="SAM" id="Phobius"/>
    </source>
</evidence>
<dbReference type="GO" id="GO:0005778">
    <property type="term" value="C:peroxisomal membrane"/>
    <property type="evidence" value="ECO:0007669"/>
    <property type="project" value="TreeGrafter"/>
</dbReference>
<feature type="transmembrane region" description="Helical" evidence="1">
    <location>
        <begin position="86"/>
        <end position="106"/>
    </location>
</feature>
<evidence type="ECO:0000313" key="2">
    <source>
        <dbReference type="EMBL" id="KAH3668119.1"/>
    </source>
</evidence>
<dbReference type="PANTHER" id="PTHR15460:SF3">
    <property type="entry name" value="PEROXISOMAL MEMBRANE PROTEIN 4"/>
    <property type="match status" value="1"/>
</dbReference>
<keyword evidence="1" id="KW-0472">Membrane</keyword>
<reference evidence="2" key="2">
    <citation type="submission" date="2021-01" db="EMBL/GenBank/DDBJ databases">
        <authorList>
            <person name="Schikora-Tamarit M.A."/>
        </authorList>
    </citation>
    <scope>NUCLEOTIDE SEQUENCE</scope>
    <source>
        <strain evidence="2">CBS6075</strain>
    </source>
</reference>
<feature type="transmembrane region" description="Helical" evidence="1">
    <location>
        <begin position="118"/>
        <end position="135"/>
    </location>
</feature>
<dbReference type="InterPro" id="IPR019531">
    <property type="entry name" value="Pmp4"/>
</dbReference>
<protein>
    <recommendedName>
        <fullName evidence="4">Peroxisomal membrane protein 4</fullName>
    </recommendedName>
</protein>
<dbReference type="AlphaFoldDB" id="A0A9P8T753"/>
<sequence length="208" mass="23180">MDCINSIVNASKNAVIYGYRVRFIHTIAVQASSLDRNQQLTDQLVRKILKSVRLGLDHGKVLALFAIIYKSIQLSLSKTSTKDPDALATHFLGGLVGGVLVYGGVLNSKFKGLVNEGVATQITLYCMSRVILAIGKWFGRILEKRGGLRRSQVQKFGWRATTGAVWGLLVVFYAADKNLYLQPALRRSLDFQFGDAIYSWLEAFNYSR</sequence>
<keyword evidence="1" id="KW-1133">Transmembrane helix</keyword>
<accession>A0A9P8T753</accession>
<dbReference type="OrthoDB" id="39659at2759"/>